<accession>A0ABW4PKI1</accession>
<evidence type="ECO:0000313" key="1">
    <source>
        <dbReference type="EMBL" id="MFD1831209.1"/>
    </source>
</evidence>
<reference evidence="2" key="1">
    <citation type="journal article" date="2019" name="Int. J. Syst. Evol. Microbiol.">
        <title>The Global Catalogue of Microorganisms (GCM) 10K type strain sequencing project: providing services to taxonomists for standard genome sequencing and annotation.</title>
        <authorList>
            <consortium name="The Broad Institute Genomics Platform"/>
            <consortium name="The Broad Institute Genome Sequencing Center for Infectious Disease"/>
            <person name="Wu L."/>
            <person name="Ma J."/>
        </authorList>
    </citation>
    <scope>NUCLEOTIDE SEQUENCE [LARGE SCALE GENOMIC DNA]</scope>
    <source>
        <strain evidence="2">CGMCC 4.7455</strain>
    </source>
</reference>
<dbReference type="RefSeq" id="WP_380900913.1">
    <property type="nucleotide sequence ID" value="NZ_JBHUFU010000009.1"/>
</dbReference>
<evidence type="ECO:0000313" key="2">
    <source>
        <dbReference type="Proteomes" id="UP001597365"/>
    </source>
</evidence>
<sequence length="157" mass="17449">MTAEAHYRNLYRQSLFYRPASTWLTTLRAYTGGPTPARPDDPAIRFHPEGVAYHYAYGHTPVLKLGWPAIRAVALLPGPIPGRKALCIYHLSPPPPPTPEDPFSGTGHALGSYFHTLFGTNLAVHLHHVRGPSLKKLARRLPEWTNGRLTLTTTRPT</sequence>
<keyword evidence="2" id="KW-1185">Reference proteome</keyword>
<dbReference type="Proteomes" id="UP001597365">
    <property type="component" value="Unassembled WGS sequence"/>
</dbReference>
<comment type="caution">
    <text evidence="1">The sequence shown here is derived from an EMBL/GenBank/DDBJ whole genome shotgun (WGS) entry which is preliminary data.</text>
</comment>
<gene>
    <name evidence="1" type="ORF">ACFSJS_16250</name>
</gene>
<organism evidence="1 2">
    <name type="scientific">Streptomyces desertarenae</name>
    <dbReference type="NCBI Taxonomy" id="2666184"/>
    <lineage>
        <taxon>Bacteria</taxon>
        <taxon>Bacillati</taxon>
        <taxon>Actinomycetota</taxon>
        <taxon>Actinomycetes</taxon>
        <taxon>Kitasatosporales</taxon>
        <taxon>Streptomycetaceae</taxon>
        <taxon>Streptomyces</taxon>
    </lineage>
</organism>
<protein>
    <submittedName>
        <fullName evidence="1">Uncharacterized protein</fullName>
    </submittedName>
</protein>
<name>A0ABW4PKI1_9ACTN</name>
<dbReference type="EMBL" id="JBHUFU010000009">
    <property type="protein sequence ID" value="MFD1831209.1"/>
    <property type="molecule type" value="Genomic_DNA"/>
</dbReference>
<proteinExistence type="predicted"/>